<evidence type="ECO:0000313" key="7">
    <source>
        <dbReference type="Proteomes" id="UP000652430"/>
    </source>
</evidence>
<evidence type="ECO:0000256" key="2">
    <source>
        <dbReference type="ARBA" id="ARBA00022840"/>
    </source>
</evidence>
<dbReference type="Pfam" id="PF00072">
    <property type="entry name" value="Response_reg"/>
    <property type="match status" value="1"/>
</dbReference>
<dbReference type="Gene3D" id="1.10.8.60">
    <property type="match status" value="1"/>
</dbReference>
<gene>
    <name evidence="6" type="ORF">GCM10008023_26890</name>
</gene>
<dbReference type="Gene3D" id="3.40.50.2300">
    <property type="match status" value="1"/>
</dbReference>
<dbReference type="PROSITE" id="PS50110">
    <property type="entry name" value="RESPONSE_REGULATORY"/>
    <property type="match status" value="1"/>
</dbReference>
<organism evidence="6 7">
    <name type="scientific">Sphingomonas glacialis</name>
    <dbReference type="NCBI Taxonomy" id="658225"/>
    <lineage>
        <taxon>Bacteria</taxon>
        <taxon>Pseudomonadati</taxon>
        <taxon>Pseudomonadota</taxon>
        <taxon>Alphaproteobacteria</taxon>
        <taxon>Sphingomonadales</taxon>
        <taxon>Sphingomonadaceae</taxon>
        <taxon>Sphingomonas</taxon>
    </lineage>
</organism>
<keyword evidence="1" id="KW-0547">Nucleotide-binding</keyword>
<name>A0ABQ3LM84_9SPHN</name>
<dbReference type="Gene3D" id="1.10.10.60">
    <property type="entry name" value="Homeodomain-like"/>
    <property type="match status" value="1"/>
</dbReference>
<evidence type="ECO:0000259" key="5">
    <source>
        <dbReference type="PROSITE" id="PS50110"/>
    </source>
</evidence>
<evidence type="ECO:0000256" key="3">
    <source>
        <dbReference type="PROSITE-ProRule" id="PRU00169"/>
    </source>
</evidence>
<feature type="domain" description="Sigma-54 factor interaction" evidence="4">
    <location>
        <begin position="147"/>
        <end position="357"/>
    </location>
</feature>
<evidence type="ECO:0000259" key="4">
    <source>
        <dbReference type="PROSITE" id="PS50045"/>
    </source>
</evidence>
<dbReference type="PROSITE" id="PS50045">
    <property type="entry name" value="SIGMA54_INTERACT_4"/>
    <property type="match status" value="1"/>
</dbReference>
<reference evidence="7" key="1">
    <citation type="journal article" date="2019" name="Int. J. Syst. Evol. Microbiol.">
        <title>The Global Catalogue of Microorganisms (GCM) 10K type strain sequencing project: providing services to taxonomists for standard genome sequencing and annotation.</title>
        <authorList>
            <consortium name="The Broad Institute Genomics Platform"/>
            <consortium name="The Broad Institute Genome Sequencing Center for Infectious Disease"/>
            <person name="Wu L."/>
            <person name="Ma J."/>
        </authorList>
    </citation>
    <scope>NUCLEOTIDE SEQUENCE [LARGE SCALE GENOMIC DNA]</scope>
    <source>
        <strain evidence="7">CGMCC 1.8957</strain>
    </source>
</reference>
<keyword evidence="7" id="KW-1185">Reference proteome</keyword>
<feature type="modified residue" description="4-aspartylphosphate" evidence="3">
    <location>
        <position position="58"/>
    </location>
</feature>
<protein>
    <submittedName>
        <fullName evidence="6">Sigma-54-dependent Fis family transcriptional regulator</fullName>
    </submittedName>
</protein>
<dbReference type="Pfam" id="PF00158">
    <property type="entry name" value="Sigma54_activat"/>
    <property type="match status" value="1"/>
</dbReference>
<dbReference type="InterPro" id="IPR027417">
    <property type="entry name" value="P-loop_NTPase"/>
</dbReference>
<keyword evidence="2" id="KW-0067">ATP-binding</keyword>
<dbReference type="InterPro" id="IPR011006">
    <property type="entry name" value="CheY-like_superfamily"/>
</dbReference>
<dbReference type="SUPFAM" id="SSF52172">
    <property type="entry name" value="CheY-like"/>
    <property type="match status" value="1"/>
</dbReference>
<dbReference type="CDD" id="cd00009">
    <property type="entry name" value="AAA"/>
    <property type="match status" value="1"/>
</dbReference>
<dbReference type="RefSeq" id="WP_189676642.1">
    <property type="nucleotide sequence ID" value="NZ_BNAQ01000003.1"/>
</dbReference>
<dbReference type="PANTHER" id="PTHR32071">
    <property type="entry name" value="TRANSCRIPTIONAL REGULATORY PROTEIN"/>
    <property type="match status" value="1"/>
</dbReference>
<dbReference type="InterPro" id="IPR058031">
    <property type="entry name" value="AAA_lid_NorR"/>
</dbReference>
<dbReference type="InterPro" id="IPR009057">
    <property type="entry name" value="Homeodomain-like_sf"/>
</dbReference>
<dbReference type="InterPro" id="IPR002078">
    <property type="entry name" value="Sigma_54_int"/>
</dbReference>
<feature type="domain" description="Response regulatory" evidence="5">
    <location>
        <begin position="9"/>
        <end position="123"/>
    </location>
</feature>
<dbReference type="Gene3D" id="3.40.50.300">
    <property type="entry name" value="P-loop containing nucleotide triphosphate hydrolases"/>
    <property type="match status" value="1"/>
</dbReference>
<comment type="caution">
    <text evidence="6">The sequence shown here is derived from an EMBL/GenBank/DDBJ whole genome shotgun (WGS) entry which is preliminary data.</text>
</comment>
<dbReference type="InterPro" id="IPR001789">
    <property type="entry name" value="Sig_transdc_resp-reg_receiver"/>
</dbReference>
<accession>A0ABQ3LM84</accession>
<dbReference type="Pfam" id="PF25601">
    <property type="entry name" value="AAA_lid_14"/>
    <property type="match status" value="1"/>
</dbReference>
<evidence type="ECO:0000256" key="1">
    <source>
        <dbReference type="ARBA" id="ARBA00022741"/>
    </source>
</evidence>
<proteinExistence type="predicted"/>
<dbReference type="Proteomes" id="UP000652430">
    <property type="component" value="Unassembled WGS sequence"/>
</dbReference>
<dbReference type="SUPFAM" id="SSF46689">
    <property type="entry name" value="Homeodomain-like"/>
    <property type="match status" value="1"/>
</dbReference>
<dbReference type="SMART" id="SM00448">
    <property type="entry name" value="REC"/>
    <property type="match status" value="1"/>
</dbReference>
<keyword evidence="3" id="KW-0597">Phosphoprotein</keyword>
<dbReference type="PANTHER" id="PTHR32071:SF57">
    <property type="entry name" value="C4-DICARBOXYLATE TRANSPORT TRANSCRIPTIONAL REGULATORY PROTEIN DCTD"/>
    <property type="match status" value="1"/>
</dbReference>
<evidence type="ECO:0000313" key="6">
    <source>
        <dbReference type="EMBL" id="GHH19598.1"/>
    </source>
</evidence>
<sequence length="430" mass="46519">MRETSAPLEVALVDDDDDLRAATTQLLELEGFSVRAFADAASALAAIGADYPGVVITDVRMPGMSGIELFGVLNARDPELPVVLITGHGDVEMAVGAIKAGAWDFLTKPFDPEALLAAATRAAKARAVFLENRQLRAAADAEAGDALIGATPAIVRLRGMIPVLADAALDIVIEGELGTGKEHFARLVHRAGRRARHRFLKIDCATVTPALIERELFVRNGVVARADRGTLFLHNLEWASDDFQNRLVRLAETRAVALEARDPDPVDIRIIAAVQAGERDRVLPALFHLLAGVPLRMPPLAERSADIPLLFAHFLARAARTHGCAMPHVADHAYRLVGHSWAGNVLELEKTAERMCLGLDESGGEPDMALAPLPARLDAFERAAIIDAVTASDGEIALAIERLQLPRKTFYYRVKRLGIDLRALRRQSGN</sequence>
<dbReference type="EMBL" id="BNAQ01000003">
    <property type="protein sequence ID" value="GHH19598.1"/>
    <property type="molecule type" value="Genomic_DNA"/>
</dbReference>
<dbReference type="SUPFAM" id="SSF52540">
    <property type="entry name" value="P-loop containing nucleoside triphosphate hydrolases"/>
    <property type="match status" value="1"/>
</dbReference>